<dbReference type="GO" id="GO:0032259">
    <property type="term" value="P:methylation"/>
    <property type="evidence" value="ECO:0007669"/>
    <property type="project" value="UniProtKB-KW"/>
</dbReference>
<evidence type="ECO:0000256" key="1">
    <source>
        <dbReference type="ARBA" id="ARBA00022603"/>
    </source>
</evidence>
<dbReference type="CDD" id="cd02440">
    <property type="entry name" value="AdoMet_MTases"/>
    <property type="match status" value="1"/>
</dbReference>
<gene>
    <name evidence="4" type="ORF">BRM3_09200</name>
</gene>
<keyword evidence="2" id="KW-0808">Transferase</keyword>
<dbReference type="RefSeq" id="WP_263593035.1">
    <property type="nucleotide sequence ID" value="NZ_CP107020.1"/>
</dbReference>
<organism evidence="4 5">
    <name type="scientific">Brachybacterium huguangmaarense</name>
    <dbReference type="NCBI Taxonomy" id="1652028"/>
    <lineage>
        <taxon>Bacteria</taxon>
        <taxon>Bacillati</taxon>
        <taxon>Actinomycetota</taxon>
        <taxon>Actinomycetes</taxon>
        <taxon>Micrococcales</taxon>
        <taxon>Dermabacteraceae</taxon>
        <taxon>Brachybacterium</taxon>
    </lineage>
</organism>
<dbReference type="EMBL" id="CP107020">
    <property type="protein sequence ID" value="UYG15821.1"/>
    <property type="molecule type" value="Genomic_DNA"/>
</dbReference>
<evidence type="ECO:0000259" key="3">
    <source>
        <dbReference type="Pfam" id="PF13649"/>
    </source>
</evidence>
<dbReference type="Gene3D" id="3.40.50.150">
    <property type="entry name" value="Vaccinia Virus protein VP39"/>
    <property type="match status" value="1"/>
</dbReference>
<reference evidence="4" key="1">
    <citation type="submission" date="2022-10" db="EMBL/GenBank/DDBJ databases">
        <title>Whole-Genome Sequencing of Brachybacterium huguangmaarense BRM-3, Isolated from Betula schmidtii.</title>
        <authorList>
            <person name="Haam D."/>
        </authorList>
    </citation>
    <scope>NUCLEOTIDE SEQUENCE</scope>
    <source>
        <strain evidence="4">BRM-3</strain>
    </source>
</reference>
<evidence type="ECO:0000256" key="2">
    <source>
        <dbReference type="ARBA" id="ARBA00022679"/>
    </source>
</evidence>
<dbReference type="PANTHER" id="PTHR43861">
    <property type="entry name" value="TRANS-ACONITATE 2-METHYLTRANSFERASE-RELATED"/>
    <property type="match status" value="1"/>
</dbReference>
<sequence length="235" mass="25946">MTTLSDLFTAGARRYDLLVGADPGYHRHLRLAAERLVRHRRPRRALDLGCGTGASTRALLGAAPEARILGVDAAHGMIEQARAKQWPAGRVEFAVGLAGDETVTAPSAPFDVCLAAYLLRNVPAAERDRVLRSIRDQLVPGGVLAVQDYTVAGSWRSARVWDAVCWLVIVPLAALVLRDTRLFRYLWRSVRDMEGVEVWCARMDAAGLEVLEVHHGSSWQRGILHTVIARRPEQT</sequence>
<evidence type="ECO:0000313" key="5">
    <source>
        <dbReference type="Proteomes" id="UP001164305"/>
    </source>
</evidence>
<dbReference type="GO" id="GO:0008168">
    <property type="term" value="F:methyltransferase activity"/>
    <property type="evidence" value="ECO:0007669"/>
    <property type="project" value="UniProtKB-KW"/>
</dbReference>
<dbReference type="Pfam" id="PF13649">
    <property type="entry name" value="Methyltransf_25"/>
    <property type="match status" value="1"/>
</dbReference>
<accession>A0ABY6FYY8</accession>
<keyword evidence="5" id="KW-1185">Reference proteome</keyword>
<name>A0ABY6FYY8_9MICO</name>
<dbReference type="Proteomes" id="UP001164305">
    <property type="component" value="Chromosome"/>
</dbReference>
<dbReference type="PANTHER" id="PTHR43861:SF1">
    <property type="entry name" value="TRANS-ACONITATE 2-METHYLTRANSFERASE"/>
    <property type="match status" value="1"/>
</dbReference>
<protein>
    <submittedName>
        <fullName evidence="4">Methyltransferase domain-containing protein</fullName>
    </submittedName>
</protein>
<dbReference type="InterPro" id="IPR041698">
    <property type="entry name" value="Methyltransf_25"/>
</dbReference>
<proteinExistence type="predicted"/>
<dbReference type="InterPro" id="IPR029063">
    <property type="entry name" value="SAM-dependent_MTases_sf"/>
</dbReference>
<feature type="domain" description="Methyltransferase" evidence="3">
    <location>
        <begin position="46"/>
        <end position="142"/>
    </location>
</feature>
<evidence type="ECO:0000313" key="4">
    <source>
        <dbReference type="EMBL" id="UYG15821.1"/>
    </source>
</evidence>
<dbReference type="SUPFAM" id="SSF53335">
    <property type="entry name" value="S-adenosyl-L-methionine-dependent methyltransferases"/>
    <property type="match status" value="1"/>
</dbReference>
<keyword evidence="1 4" id="KW-0489">Methyltransferase</keyword>